<comment type="similarity">
    <text evidence="2">Belongs to the GtrA family.</text>
</comment>
<keyword evidence="5 6" id="KW-0472">Membrane</keyword>
<gene>
    <name evidence="8" type="ORF">ACFSXZ_24155</name>
</gene>
<name>A0ABW5FZR9_9PSEU</name>
<evidence type="ECO:0000256" key="6">
    <source>
        <dbReference type="SAM" id="Phobius"/>
    </source>
</evidence>
<proteinExistence type="inferred from homology"/>
<keyword evidence="3 6" id="KW-0812">Transmembrane</keyword>
<dbReference type="PANTHER" id="PTHR38459">
    <property type="entry name" value="PROPHAGE BACTOPRENOL-LINKED GLUCOSE TRANSLOCASE HOMOLOG"/>
    <property type="match status" value="1"/>
</dbReference>
<feature type="transmembrane region" description="Helical" evidence="6">
    <location>
        <begin position="67"/>
        <end position="88"/>
    </location>
</feature>
<feature type="domain" description="GtrA/DPMS transmembrane" evidence="7">
    <location>
        <begin position="8"/>
        <end position="116"/>
    </location>
</feature>
<evidence type="ECO:0000256" key="3">
    <source>
        <dbReference type="ARBA" id="ARBA00022692"/>
    </source>
</evidence>
<dbReference type="Proteomes" id="UP001597417">
    <property type="component" value="Unassembled WGS sequence"/>
</dbReference>
<comment type="caution">
    <text evidence="8">The sequence shown here is derived from an EMBL/GenBank/DDBJ whole genome shotgun (WGS) entry which is preliminary data.</text>
</comment>
<dbReference type="Pfam" id="PF04138">
    <property type="entry name" value="GtrA_DPMS_TM"/>
    <property type="match status" value="1"/>
</dbReference>
<dbReference type="RefSeq" id="WP_378267415.1">
    <property type="nucleotide sequence ID" value="NZ_JBHUKR010000011.1"/>
</dbReference>
<keyword evidence="9" id="KW-1185">Reference proteome</keyword>
<dbReference type="InterPro" id="IPR051401">
    <property type="entry name" value="GtrA_CellWall_Glycosyl"/>
</dbReference>
<reference evidence="9" key="1">
    <citation type="journal article" date="2019" name="Int. J. Syst. Evol. Microbiol.">
        <title>The Global Catalogue of Microorganisms (GCM) 10K type strain sequencing project: providing services to taxonomists for standard genome sequencing and annotation.</title>
        <authorList>
            <consortium name="The Broad Institute Genomics Platform"/>
            <consortium name="The Broad Institute Genome Sequencing Center for Infectious Disease"/>
            <person name="Wu L."/>
            <person name="Ma J."/>
        </authorList>
    </citation>
    <scope>NUCLEOTIDE SEQUENCE [LARGE SCALE GENOMIC DNA]</scope>
    <source>
        <strain evidence="9">CGMCC 4.7645</strain>
    </source>
</reference>
<evidence type="ECO:0000313" key="8">
    <source>
        <dbReference type="EMBL" id="MFD2419426.1"/>
    </source>
</evidence>
<feature type="transmembrane region" description="Helical" evidence="6">
    <location>
        <begin position="7"/>
        <end position="27"/>
    </location>
</feature>
<keyword evidence="4 6" id="KW-1133">Transmembrane helix</keyword>
<protein>
    <submittedName>
        <fullName evidence="8">GtrA family protein</fullName>
    </submittedName>
</protein>
<feature type="transmembrane region" description="Helical" evidence="6">
    <location>
        <begin position="33"/>
        <end position="55"/>
    </location>
</feature>
<dbReference type="InterPro" id="IPR007267">
    <property type="entry name" value="GtrA_DPMS_TM"/>
</dbReference>
<evidence type="ECO:0000256" key="2">
    <source>
        <dbReference type="ARBA" id="ARBA00009399"/>
    </source>
</evidence>
<evidence type="ECO:0000256" key="4">
    <source>
        <dbReference type="ARBA" id="ARBA00022989"/>
    </source>
</evidence>
<comment type="subcellular location">
    <subcellularLocation>
        <location evidence="1">Membrane</location>
        <topology evidence="1">Multi-pass membrane protein</topology>
    </subcellularLocation>
</comment>
<evidence type="ECO:0000313" key="9">
    <source>
        <dbReference type="Proteomes" id="UP001597417"/>
    </source>
</evidence>
<accession>A0ABW5FZR9</accession>
<feature type="transmembrane region" description="Helical" evidence="6">
    <location>
        <begin position="100"/>
        <end position="118"/>
    </location>
</feature>
<evidence type="ECO:0000259" key="7">
    <source>
        <dbReference type="Pfam" id="PF04138"/>
    </source>
</evidence>
<organism evidence="8 9">
    <name type="scientific">Amycolatopsis pigmentata</name>
    <dbReference type="NCBI Taxonomy" id="450801"/>
    <lineage>
        <taxon>Bacteria</taxon>
        <taxon>Bacillati</taxon>
        <taxon>Actinomycetota</taxon>
        <taxon>Actinomycetes</taxon>
        <taxon>Pseudonocardiales</taxon>
        <taxon>Pseudonocardiaceae</taxon>
        <taxon>Amycolatopsis</taxon>
    </lineage>
</organism>
<evidence type="ECO:0000256" key="5">
    <source>
        <dbReference type="ARBA" id="ARBA00023136"/>
    </source>
</evidence>
<dbReference type="EMBL" id="JBHUKR010000011">
    <property type="protein sequence ID" value="MFD2419426.1"/>
    <property type="molecule type" value="Genomic_DNA"/>
</dbReference>
<dbReference type="PANTHER" id="PTHR38459:SF1">
    <property type="entry name" value="PROPHAGE BACTOPRENOL-LINKED GLUCOSE TRANSLOCASE HOMOLOG"/>
    <property type="match status" value="1"/>
</dbReference>
<evidence type="ECO:0000256" key="1">
    <source>
        <dbReference type="ARBA" id="ARBA00004141"/>
    </source>
</evidence>
<sequence>MKGARVLRFGVVGLVNTGVYYVLYLLFLRVAPYLAAHLAAVLLSMVGSYFLNCFFTFRTAPTLGKFLLFPLSNATNFVVTSIALYLFVGIAHLNKVVSPLLAAVVSVPITFVVARAILVGRTRAAIEMPEKPG</sequence>